<dbReference type="PROSITE" id="PS50995">
    <property type="entry name" value="HTH_MARR_2"/>
    <property type="match status" value="1"/>
</dbReference>
<evidence type="ECO:0000313" key="3">
    <source>
        <dbReference type="Proteomes" id="UP000186132"/>
    </source>
</evidence>
<dbReference type="InterPro" id="IPR036388">
    <property type="entry name" value="WH-like_DNA-bd_sf"/>
</dbReference>
<accession>A0A1M5H7H1</accession>
<sequence>MNERRASGGREATDRDVRWLSDAEQRAWRAFLEMQARLNAQLNRELQETSGLSSADFAVLVTLSEHPDGRVRVLELARGLQWEKSRLSHQLTRMQQRGLVDRSYCSEDRRGAFIVLTDAGRRAVEAAAPTHVAGVRRYLFDGLDERQVAALDAISRGTLDRIAAACAGHPDPIAAECDGAGAVTSADTTGEHVPPR</sequence>
<gene>
    <name evidence="2" type="ORF">SAMN05443575_1421</name>
</gene>
<dbReference type="PANTHER" id="PTHR33164">
    <property type="entry name" value="TRANSCRIPTIONAL REGULATOR, MARR FAMILY"/>
    <property type="match status" value="1"/>
</dbReference>
<dbReference type="SUPFAM" id="SSF46785">
    <property type="entry name" value="Winged helix' DNA-binding domain"/>
    <property type="match status" value="1"/>
</dbReference>
<dbReference type="AlphaFoldDB" id="A0A1M5H7H1"/>
<reference evidence="2 3" key="1">
    <citation type="submission" date="2016-11" db="EMBL/GenBank/DDBJ databases">
        <authorList>
            <person name="Jaros S."/>
            <person name="Januszkiewicz K."/>
            <person name="Wedrychowicz H."/>
        </authorList>
    </citation>
    <scope>NUCLEOTIDE SEQUENCE [LARGE SCALE GENOMIC DNA]</scope>
    <source>
        <strain evidence="2 3">DSM 45627</strain>
    </source>
</reference>
<evidence type="ECO:0000259" key="1">
    <source>
        <dbReference type="PROSITE" id="PS50995"/>
    </source>
</evidence>
<dbReference type="InterPro" id="IPR036390">
    <property type="entry name" value="WH_DNA-bd_sf"/>
</dbReference>
<feature type="domain" description="HTH marR-type" evidence="1">
    <location>
        <begin position="24"/>
        <end position="160"/>
    </location>
</feature>
<name>A0A1M5H7H1_9ACTN</name>
<evidence type="ECO:0000313" key="2">
    <source>
        <dbReference type="EMBL" id="SHG11858.1"/>
    </source>
</evidence>
<dbReference type="InterPro" id="IPR039422">
    <property type="entry name" value="MarR/SlyA-like"/>
</dbReference>
<dbReference type="EMBL" id="FQVU01000002">
    <property type="protein sequence ID" value="SHG11858.1"/>
    <property type="molecule type" value="Genomic_DNA"/>
</dbReference>
<dbReference type="RefSeq" id="WP_073388045.1">
    <property type="nucleotide sequence ID" value="NZ_FQVU01000002.1"/>
</dbReference>
<keyword evidence="3" id="KW-1185">Reference proteome</keyword>
<dbReference type="STRING" id="1206085.SAMN05443575_1421"/>
<organism evidence="2 3">
    <name type="scientific">Jatrophihabitans endophyticus</name>
    <dbReference type="NCBI Taxonomy" id="1206085"/>
    <lineage>
        <taxon>Bacteria</taxon>
        <taxon>Bacillati</taxon>
        <taxon>Actinomycetota</taxon>
        <taxon>Actinomycetes</taxon>
        <taxon>Jatrophihabitantales</taxon>
        <taxon>Jatrophihabitantaceae</taxon>
        <taxon>Jatrophihabitans</taxon>
    </lineage>
</organism>
<dbReference type="OrthoDB" id="3254910at2"/>
<dbReference type="PRINTS" id="PR00598">
    <property type="entry name" value="HTHMARR"/>
</dbReference>
<dbReference type="InterPro" id="IPR000835">
    <property type="entry name" value="HTH_MarR-typ"/>
</dbReference>
<dbReference type="Gene3D" id="1.10.10.10">
    <property type="entry name" value="Winged helix-like DNA-binding domain superfamily/Winged helix DNA-binding domain"/>
    <property type="match status" value="1"/>
</dbReference>
<dbReference type="Proteomes" id="UP000186132">
    <property type="component" value="Unassembled WGS sequence"/>
</dbReference>
<dbReference type="PANTHER" id="PTHR33164:SF99">
    <property type="entry name" value="MARR FAMILY REGULATORY PROTEIN"/>
    <property type="match status" value="1"/>
</dbReference>
<protein>
    <submittedName>
        <fullName evidence="2">Transcriptional regulator, MarR family</fullName>
    </submittedName>
</protein>
<dbReference type="Pfam" id="PF01047">
    <property type="entry name" value="MarR"/>
    <property type="match status" value="1"/>
</dbReference>
<dbReference type="SMART" id="SM00347">
    <property type="entry name" value="HTH_MARR"/>
    <property type="match status" value="1"/>
</dbReference>
<dbReference type="GO" id="GO:0006950">
    <property type="term" value="P:response to stress"/>
    <property type="evidence" value="ECO:0007669"/>
    <property type="project" value="TreeGrafter"/>
</dbReference>
<proteinExistence type="predicted"/>
<dbReference type="GO" id="GO:0003700">
    <property type="term" value="F:DNA-binding transcription factor activity"/>
    <property type="evidence" value="ECO:0007669"/>
    <property type="project" value="InterPro"/>
</dbReference>